<dbReference type="SMART" id="SM00387">
    <property type="entry name" value="HATPase_c"/>
    <property type="match status" value="1"/>
</dbReference>
<keyword evidence="6 12" id="KW-0418">Kinase</keyword>
<dbReference type="EC" id="2.7.13.3" evidence="2"/>
<keyword evidence="7" id="KW-0067">ATP-binding</keyword>
<dbReference type="Gene3D" id="3.30.565.10">
    <property type="entry name" value="Histidine kinase-like ATPase, C-terminal domain"/>
    <property type="match status" value="1"/>
</dbReference>
<dbReference type="Pfam" id="PF02518">
    <property type="entry name" value="HATPase_c"/>
    <property type="match status" value="1"/>
</dbReference>
<keyword evidence="3" id="KW-0597">Phosphoprotein</keyword>
<accession>A0A846QSB2</accession>
<dbReference type="Pfam" id="PF00512">
    <property type="entry name" value="HisKA"/>
    <property type="match status" value="1"/>
</dbReference>
<evidence type="ECO:0000256" key="9">
    <source>
        <dbReference type="SAM" id="MobiDB-lite"/>
    </source>
</evidence>
<evidence type="ECO:0000313" key="12">
    <source>
        <dbReference type="EMBL" id="NJB68064.1"/>
    </source>
</evidence>
<evidence type="ECO:0000256" key="4">
    <source>
        <dbReference type="ARBA" id="ARBA00022679"/>
    </source>
</evidence>
<keyword evidence="10" id="KW-1133">Transmembrane helix</keyword>
<proteinExistence type="predicted"/>
<evidence type="ECO:0000256" key="7">
    <source>
        <dbReference type="ARBA" id="ARBA00022840"/>
    </source>
</evidence>
<keyword evidence="10" id="KW-0472">Membrane</keyword>
<dbReference type="PANTHER" id="PTHR43065:SF10">
    <property type="entry name" value="PEROXIDE STRESS-ACTIVATED HISTIDINE KINASE MAK3"/>
    <property type="match status" value="1"/>
</dbReference>
<sequence length="323" mass="34190">MTCTPLHASLPAGTRITHLCAVPLAVMVCAGLAAMVGSGPAWLIPAVAAAGMTFASARQLLNTTPPRHEPPRVLDEQLIQTQKFAALGQLSSGIAHEINTPLAIIGQEAEWMEHLLEQPAASGDTATGLRHSLDQISTQVERCRTITHSMLQFARKAGTVPQPTDLNALVEDMALLVEKDAQGRGIRLVRSYDSTLPHVPTDSPLMRQVILNILNNAVQAVDRDGSVFLSSARNGQCAAIEISDTGPGIPKDSMDRIFDPFFTTKPPGKGTGLGLSICQGIVTRLGGTLSAENRPGSGAAFTIRLPLTGPETPRANGHNLREA</sequence>
<evidence type="ECO:0000256" key="5">
    <source>
        <dbReference type="ARBA" id="ARBA00022741"/>
    </source>
</evidence>
<organism evidence="12 13">
    <name type="scientific">Desulfobaculum xiamenense</name>
    <dbReference type="NCBI Taxonomy" id="995050"/>
    <lineage>
        <taxon>Bacteria</taxon>
        <taxon>Pseudomonadati</taxon>
        <taxon>Thermodesulfobacteriota</taxon>
        <taxon>Desulfovibrionia</taxon>
        <taxon>Desulfovibrionales</taxon>
        <taxon>Desulfovibrionaceae</taxon>
        <taxon>Desulfobaculum</taxon>
    </lineage>
</organism>
<keyword evidence="4" id="KW-0808">Transferase</keyword>
<dbReference type="AlphaFoldDB" id="A0A846QSB2"/>
<dbReference type="InterPro" id="IPR005467">
    <property type="entry name" value="His_kinase_dom"/>
</dbReference>
<dbReference type="PRINTS" id="PR00344">
    <property type="entry name" value="BCTRLSENSOR"/>
</dbReference>
<dbReference type="GO" id="GO:0000155">
    <property type="term" value="F:phosphorelay sensor kinase activity"/>
    <property type="evidence" value="ECO:0007669"/>
    <property type="project" value="InterPro"/>
</dbReference>
<keyword evidence="8" id="KW-0902">Two-component regulatory system</keyword>
<protein>
    <recommendedName>
        <fullName evidence="2">histidine kinase</fullName>
        <ecNumber evidence="2">2.7.13.3</ecNumber>
    </recommendedName>
</protein>
<dbReference type="Proteomes" id="UP000580856">
    <property type="component" value="Unassembled WGS sequence"/>
</dbReference>
<comment type="catalytic activity">
    <reaction evidence="1">
        <text>ATP + protein L-histidine = ADP + protein N-phospho-L-histidine.</text>
        <dbReference type="EC" id="2.7.13.3"/>
    </reaction>
</comment>
<evidence type="ECO:0000256" key="1">
    <source>
        <dbReference type="ARBA" id="ARBA00000085"/>
    </source>
</evidence>
<dbReference type="SUPFAM" id="SSF55874">
    <property type="entry name" value="ATPase domain of HSP90 chaperone/DNA topoisomerase II/histidine kinase"/>
    <property type="match status" value="1"/>
</dbReference>
<evidence type="ECO:0000313" key="13">
    <source>
        <dbReference type="Proteomes" id="UP000580856"/>
    </source>
</evidence>
<evidence type="ECO:0000256" key="6">
    <source>
        <dbReference type="ARBA" id="ARBA00022777"/>
    </source>
</evidence>
<dbReference type="InterPro" id="IPR036097">
    <property type="entry name" value="HisK_dim/P_sf"/>
</dbReference>
<keyword evidence="10" id="KW-0812">Transmembrane</keyword>
<name>A0A846QSB2_9BACT</name>
<evidence type="ECO:0000256" key="2">
    <source>
        <dbReference type="ARBA" id="ARBA00012438"/>
    </source>
</evidence>
<dbReference type="RefSeq" id="WP_167941159.1">
    <property type="nucleotide sequence ID" value="NZ_JAATJA010000002.1"/>
</dbReference>
<feature type="region of interest" description="Disordered" evidence="9">
    <location>
        <begin position="303"/>
        <end position="323"/>
    </location>
</feature>
<comment type="caution">
    <text evidence="12">The sequence shown here is derived from an EMBL/GenBank/DDBJ whole genome shotgun (WGS) entry which is preliminary data.</text>
</comment>
<evidence type="ECO:0000256" key="10">
    <source>
        <dbReference type="SAM" id="Phobius"/>
    </source>
</evidence>
<dbReference type="SUPFAM" id="SSF47384">
    <property type="entry name" value="Homodimeric domain of signal transducing histidine kinase"/>
    <property type="match status" value="1"/>
</dbReference>
<dbReference type="EMBL" id="JAATJA010000002">
    <property type="protein sequence ID" value="NJB68064.1"/>
    <property type="molecule type" value="Genomic_DNA"/>
</dbReference>
<dbReference type="InterPro" id="IPR003594">
    <property type="entry name" value="HATPase_dom"/>
</dbReference>
<evidence type="ECO:0000259" key="11">
    <source>
        <dbReference type="PROSITE" id="PS50109"/>
    </source>
</evidence>
<dbReference type="PANTHER" id="PTHR43065">
    <property type="entry name" value="SENSOR HISTIDINE KINASE"/>
    <property type="match status" value="1"/>
</dbReference>
<dbReference type="CDD" id="cd00082">
    <property type="entry name" value="HisKA"/>
    <property type="match status" value="1"/>
</dbReference>
<reference evidence="12 13" key="1">
    <citation type="submission" date="2020-03" db="EMBL/GenBank/DDBJ databases">
        <title>Genomic Encyclopedia of Type Strains, Phase IV (KMG-IV): sequencing the most valuable type-strain genomes for metagenomic binning, comparative biology and taxonomic classification.</title>
        <authorList>
            <person name="Goeker M."/>
        </authorList>
    </citation>
    <scope>NUCLEOTIDE SEQUENCE [LARGE SCALE GENOMIC DNA]</scope>
    <source>
        <strain evidence="12 13">DSM 24233</strain>
    </source>
</reference>
<dbReference type="InterPro" id="IPR004358">
    <property type="entry name" value="Sig_transdc_His_kin-like_C"/>
</dbReference>
<evidence type="ECO:0000256" key="3">
    <source>
        <dbReference type="ARBA" id="ARBA00022553"/>
    </source>
</evidence>
<dbReference type="PROSITE" id="PS50109">
    <property type="entry name" value="HIS_KIN"/>
    <property type="match status" value="1"/>
</dbReference>
<dbReference type="InterPro" id="IPR036890">
    <property type="entry name" value="HATPase_C_sf"/>
</dbReference>
<feature type="transmembrane region" description="Helical" evidence="10">
    <location>
        <begin position="16"/>
        <end position="36"/>
    </location>
</feature>
<feature type="domain" description="Histidine kinase" evidence="11">
    <location>
        <begin position="93"/>
        <end position="309"/>
    </location>
</feature>
<dbReference type="Gene3D" id="1.10.287.130">
    <property type="match status" value="1"/>
</dbReference>
<dbReference type="InterPro" id="IPR003661">
    <property type="entry name" value="HisK_dim/P_dom"/>
</dbReference>
<gene>
    <name evidence="12" type="ORF">GGQ74_001737</name>
</gene>
<evidence type="ECO:0000256" key="8">
    <source>
        <dbReference type="ARBA" id="ARBA00023012"/>
    </source>
</evidence>
<keyword evidence="5" id="KW-0547">Nucleotide-binding</keyword>
<keyword evidence="13" id="KW-1185">Reference proteome</keyword>
<dbReference type="SMART" id="SM00388">
    <property type="entry name" value="HisKA"/>
    <property type="match status" value="1"/>
</dbReference>
<dbReference type="GO" id="GO:0005524">
    <property type="term" value="F:ATP binding"/>
    <property type="evidence" value="ECO:0007669"/>
    <property type="project" value="UniProtKB-KW"/>
</dbReference>